<dbReference type="InterPro" id="IPR029760">
    <property type="entry name" value="GPX_CS"/>
</dbReference>
<dbReference type="EMBL" id="JWZX01003245">
    <property type="protein sequence ID" value="KOO22852.1"/>
    <property type="molecule type" value="Genomic_DNA"/>
</dbReference>
<evidence type="ECO:0000313" key="6">
    <source>
        <dbReference type="EMBL" id="KOO22852.1"/>
    </source>
</evidence>
<keyword evidence="5" id="KW-0732">Signal</keyword>
<dbReference type="GO" id="GO:0006979">
    <property type="term" value="P:response to oxidative stress"/>
    <property type="evidence" value="ECO:0007669"/>
    <property type="project" value="InterPro"/>
</dbReference>
<dbReference type="InterPro" id="IPR036249">
    <property type="entry name" value="Thioredoxin-like_sf"/>
</dbReference>
<comment type="caution">
    <text evidence="6">The sequence shown here is derived from an EMBL/GenBank/DDBJ whole genome shotgun (WGS) entry which is preliminary data.</text>
</comment>
<dbReference type="SUPFAM" id="SSF52833">
    <property type="entry name" value="Thioredoxin-like"/>
    <property type="match status" value="1"/>
</dbReference>
<dbReference type="Proteomes" id="UP000037460">
    <property type="component" value="Unassembled WGS sequence"/>
</dbReference>
<organism evidence="6 7">
    <name type="scientific">Chrysochromulina tobinii</name>
    <dbReference type="NCBI Taxonomy" id="1460289"/>
    <lineage>
        <taxon>Eukaryota</taxon>
        <taxon>Haptista</taxon>
        <taxon>Haptophyta</taxon>
        <taxon>Prymnesiophyceae</taxon>
        <taxon>Prymnesiales</taxon>
        <taxon>Chrysochromulinaceae</taxon>
        <taxon>Chrysochromulina</taxon>
    </lineage>
</organism>
<dbReference type="PROSITE" id="PS00763">
    <property type="entry name" value="GLUTATHIONE_PEROXID_2"/>
    <property type="match status" value="1"/>
</dbReference>
<dbReference type="Pfam" id="PF00255">
    <property type="entry name" value="GSHPx"/>
    <property type="match status" value="1"/>
</dbReference>
<reference evidence="7" key="1">
    <citation type="journal article" date="2015" name="PLoS Genet.">
        <title>Genome Sequence and Transcriptome Analyses of Chrysochromulina tobin: Metabolic Tools for Enhanced Algal Fitness in the Prominent Order Prymnesiales (Haptophyceae).</title>
        <authorList>
            <person name="Hovde B.T."/>
            <person name="Deodato C.R."/>
            <person name="Hunsperger H.M."/>
            <person name="Ryken S.A."/>
            <person name="Yost W."/>
            <person name="Jha R.K."/>
            <person name="Patterson J."/>
            <person name="Monnat R.J. Jr."/>
            <person name="Barlow S.B."/>
            <person name="Starkenburg S.R."/>
            <person name="Cattolico R.A."/>
        </authorList>
    </citation>
    <scope>NUCLEOTIDE SEQUENCE</scope>
    <source>
        <strain evidence="7">CCMP291</strain>
    </source>
</reference>
<comment type="similarity">
    <text evidence="1 4">Belongs to the glutathione peroxidase family.</text>
</comment>
<evidence type="ECO:0000256" key="2">
    <source>
        <dbReference type="ARBA" id="ARBA00022559"/>
    </source>
</evidence>
<dbReference type="GO" id="GO:0004601">
    <property type="term" value="F:peroxidase activity"/>
    <property type="evidence" value="ECO:0007669"/>
    <property type="project" value="UniProtKB-KW"/>
</dbReference>
<evidence type="ECO:0000256" key="3">
    <source>
        <dbReference type="ARBA" id="ARBA00023002"/>
    </source>
</evidence>
<keyword evidence="3 4" id="KW-0560">Oxidoreductase</keyword>
<evidence type="ECO:0000256" key="4">
    <source>
        <dbReference type="RuleBase" id="RU000499"/>
    </source>
</evidence>
<dbReference type="PRINTS" id="PR01011">
    <property type="entry name" value="GLUTPROXDASE"/>
</dbReference>
<feature type="chain" id="PRO_5005601524" description="Glutathione peroxidase" evidence="5">
    <location>
        <begin position="25"/>
        <end position="163"/>
    </location>
</feature>
<proteinExistence type="inferred from homology"/>
<dbReference type="OrthoDB" id="446890at2759"/>
<protein>
    <recommendedName>
        <fullName evidence="4">Glutathione peroxidase</fullName>
    </recommendedName>
</protein>
<dbReference type="PROSITE" id="PS51355">
    <property type="entry name" value="GLUTATHIONE_PEROXID_3"/>
    <property type="match status" value="1"/>
</dbReference>
<dbReference type="Gene3D" id="3.40.30.10">
    <property type="entry name" value="Glutaredoxin"/>
    <property type="match status" value="1"/>
</dbReference>
<gene>
    <name evidence="6" type="ORF">Ctob_011010</name>
</gene>
<name>A0A0M0J916_9EUKA</name>
<dbReference type="InterPro" id="IPR000889">
    <property type="entry name" value="Glutathione_peroxidase"/>
</dbReference>
<dbReference type="AlphaFoldDB" id="A0A0M0J916"/>
<evidence type="ECO:0000313" key="7">
    <source>
        <dbReference type="Proteomes" id="UP000037460"/>
    </source>
</evidence>
<accession>A0A0M0J916</accession>
<dbReference type="PANTHER" id="PTHR11592:SF132">
    <property type="entry name" value="GLUTATHIONE PEROXIDASE 7, CHLOROPLASTIC-RELATED"/>
    <property type="match status" value="1"/>
</dbReference>
<feature type="signal peptide" evidence="5">
    <location>
        <begin position="1"/>
        <end position="24"/>
    </location>
</feature>
<dbReference type="PANTHER" id="PTHR11592">
    <property type="entry name" value="GLUTATHIONE PEROXIDASE"/>
    <property type="match status" value="1"/>
</dbReference>
<keyword evidence="2 4" id="KW-0575">Peroxidase</keyword>
<keyword evidence="7" id="KW-1185">Reference proteome</keyword>
<evidence type="ECO:0000256" key="5">
    <source>
        <dbReference type="SAM" id="SignalP"/>
    </source>
</evidence>
<sequence length="163" mass="17862">MPLMLFRRLPVLAVSAALVRSVVSLEPRSLYSLSARSLDGHELQHLYSKLAPEGFVVLAFPCNQFGGQEPGSPSEIRAFADSKGVTFPIFEKVEVNGPRTHPVYKYLKGGSDSMFDSVKWNFAKFLVGRDGKVISRYLPTTSPSSIEGDIQAALMADAPKDEL</sequence>
<dbReference type="CDD" id="cd00340">
    <property type="entry name" value="GSH_Peroxidase"/>
    <property type="match status" value="1"/>
</dbReference>
<evidence type="ECO:0000256" key="1">
    <source>
        <dbReference type="ARBA" id="ARBA00006926"/>
    </source>
</evidence>